<dbReference type="InterPro" id="IPR051335">
    <property type="entry name" value="Alanyl-tRNA_Editing_Enzymes"/>
</dbReference>
<dbReference type="OrthoDB" id="11392at2157"/>
<evidence type="ECO:0000256" key="3">
    <source>
        <dbReference type="ARBA" id="ARBA00022723"/>
    </source>
</evidence>
<keyword evidence="8" id="KW-1185">Reference proteome</keyword>
<evidence type="ECO:0000256" key="2">
    <source>
        <dbReference type="ARBA" id="ARBA00004496"/>
    </source>
</evidence>
<dbReference type="GO" id="GO:0005737">
    <property type="term" value="C:cytoplasm"/>
    <property type="evidence" value="ECO:0007669"/>
    <property type="project" value="UniProtKB-SubCell"/>
</dbReference>
<dbReference type="InterPro" id="IPR018163">
    <property type="entry name" value="Thr/Ala-tRNA-synth_IIc_edit"/>
</dbReference>
<name>A0A2Z2M6F3_THEPR</name>
<keyword evidence="3" id="KW-0479">Metal-binding</keyword>
<dbReference type="AlphaFoldDB" id="A0A2Z2M6F3"/>
<evidence type="ECO:0000313" key="7">
    <source>
        <dbReference type="EMBL" id="ASJ01910.1"/>
    </source>
</evidence>
<feature type="domain" description="Alanyl-transfer RNA synthetases family profile" evidence="6">
    <location>
        <begin position="1"/>
        <end position="245"/>
    </location>
</feature>
<dbReference type="KEGG" id="tprf:A3L09_00860"/>
<dbReference type="Gene3D" id="3.10.310.40">
    <property type="match status" value="1"/>
</dbReference>
<dbReference type="Pfam" id="PF07973">
    <property type="entry name" value="tRNA_SAD"/>
    <property type="match status" value="1"/>
</dbReference>
<dbReference type="PANTHER" id="PTHR43462:SF1">
    <property type="entry name" value="ALANYL-TRNA EDITING PROTEIN AARSD1"/>
    <property type="match status" value="1"/>
</dbReference>
<dbReference type="GO" id="GO:0002161">
    <property type="term" value="F:aminoacyl-tRNA deacylase activity"/>
    <property type="evidence" value="ECO:0007669"/>
    <property type="project" value="UniProtKB-ARBA"/>
</dbReference>
<proteinExistence type="predicted"/>
<dbReference type="InterPro" id="IPR009000">
    <property type="entry name" value="Transl_B-barrel_sf"/>
</dbReference>
<dbReference type="InterPro" id="IPR018165">
    <property type="entry name" value="Ala-tRNA-synth_IIc_core"/>
</dbReference>
<dbReference type="GO" id="GO:0006419">
    <property type="term" value="P:alanyl-tRNA aminoacylation"/>
    <property type="evidence" value="ECO:0007669"/>
    <property type="project" value="InterPro"/>
</dbReference>
<comment type="cofactor">
    <cofactor evidence="1">
        <name>Zn(2+)</name>
        <dbReference type="ChEBI" id="CHEBI:29105"/>
    </cofactor>
</comment>
<dbReference type="PROSITE" id="PS50860">
    <property type="entry name" value="AA_TRNA_LIGASE_II_ALA"/>
    <property type="match status" value="1"/>
</dbReference>
<dbReference type="Pfam" id="PF01411">
    <property type="entry name" value="tRNA-synt_2c"/>
    <property type="match status" value="1"/>
</dbReference>
<dbReference type="FunFam" id="3.30.980.10:FF:000026">
    <property type="entry name" value="Threonyl/alanyl tRNA synthetase SAD"/>
    <property type="match status" value="1"/>
</dbReference>
<evidence type="ECO:0000259" key="6">
    <source>
        <dbReference type="PROSITE" id="PS50860"/>
    </source>
</evidence>
<protein>
    <submittedName>
        <fullName evidence="7">Alanyl-tRNA editing protein AlaX</fullName>
    </submittedName>
</protein>
<sequence>MSGKLFYEDPYLRETTTRVLEVKDLGSGMVSLKLEETIFYPEGGGQPSDRGTIEGDGFRITVERVEETDGIWHSGRLEGRLPKEGDRVRLTLDWEWRYENMKNHTGQHILSAVLKKLYDLETTGFQIFDGYNKIEVNGKVDWEMITRAEIEANRVVSEGIPITVEEYKYLPDDVVSILRKHVSKVKDRVRIVKIGDVDVTPCGGTHVRNTSEVGPIKVVNFYKKSRDLWRIEFVCGNRAIRYLNEILDDYWRSLDEMRNKNRPLVERVKELKAEVDGLENERDSLRRELWRWKAEALLKDAEEVNGVKVVSHVEAAPMKDAQAFVVYLVDKNPGTVAAVAGENYIILAKNEGVEGISMNEILRDVLAETGGGGGGSEVLARGGGFERPPEEVLEVALEKLKNALS</sequence>
<dbReference type="Proteomes" id="UP000250179">
    <property type="component" value="Chromosome"/>
</dbReference>
<dbReference type="GO" id="GO:0004813">
    <property type="term" value="F:alanine-tRNA ligase activity"/>
    <property type="evidence" value="ECO:0007669"/>
    <property type="project" value="InterPro"/>
</dbReference>
<reference evidence="7 8" key="1">
    <citation type="submission" date="2016-03" db="EMBL/GenBank/DDBJ databases">
        <title>Complete genome sequence of Thermococcus profundus strain DT5432.</title>
        <authorList>
            <person name="Oger P.M."/>
        </authorList>
    </citation>
    <scope>NUCLEOTIDE SEQUENCE [LARGE SCALE GENOMIC DNA]</scope>
    <source>
        <strain evidence="7 8">DT 5432</strain>
    </source>
</reference>
<dbReference type="GO" id="GO:0005524">
    <property type="term" value="F:ATP binding"/>
    <property type="evidence" value="ECO:0007669"/>
    <property type="project" value="InterPro"/>
</dbReference>
<comment type="subcellular location">
    <subcellularLocation>
        <location evidence="2">Cytoplasm</location>
    </subcellularLocation>
</comment>
<accession>A0A2Z2M6F3</accession>
<gene>
    <name evidence="7" type="ORF">A3L09_00860</name>
</gene>
<dbReference type="GeneID" id="33318916"/>
<dbReference type="SUPFAM" id="SSF55186">
    <property type="entry name" value="ThrRS/AlaRS common domain"/>
    <property type="match status" value="1"/>
</dbReference>
<dbReference type="InterPro" id="IPR018164">
    <property type="entry name" value="Ala-tRNA-synth_IIc_N"/>
</dbReference>
<dbReference type="SUPFAM" id="SSF50447">
    <property type="entry name" value="Translation proteins"/>
    <property type="match status" value="1"/>
</dbReference>
<dbReference type="Pfam" id="PF02272">
    <property type="entry name" value="DHHA1"/>
    <property type="match status" value="1"/>
</dbReference>
<dbReference type="RefSeq" id="WP_088857180.1">
    <property type="nucleotide sequence ID" value="NZ_CP014862.1"/>
</dbReference>
<dbReference type="Gene3D" id="3.30.980.10">
    <property type="entry name" value="Threonyl-trna Synthetase, Chain A, domain 2"/>
    <property type="match status" value="1"/>
</dbReference>
<organism evidence="7 8">
    <name type="scientific">Thermococcus profundus</name>
    <dbReference type="NCBI Taxonomy" id="49899"/>
    <lineage>
        <taxon>Archaea</taxon>
        <taxon>Methanobacteriati</taxon>
        <taxon>Methanobacteriota</taxon>
        <taxon>Thermococci</taxon>
        <taxon>Thermococcales</taxon>
        <taxon>Thermococcaceae</taxon>
        <taxon>Thermococcus</taxon>
    </lineage>
</organism>
<keyword evidence="5" id="KW-0175">Coiled coil</keyword>
<dbReference type="EMBL" id="CP014862">
    <property type="protein sequence ID" value="ASJ01910.1"/>
    <property type="molecule type" value="Genomic_DNA"/>
</dbReference>
<evidence type="ECO:0000313" key="8">
    <source>
        <dbReference type="Proteomes" id="UP000250179"/>
    </source>
</evidence>
<dbReference type="GO" id="GO:0003676">
    <property type="term" value="F:nucleic acid binding"/>
    <property type="evidence" value="ECO:0007669"/>
    <property type="project" value="InterPro"/>
</dbReference>
<evidence type="ECO:0000256" key="5">
    <source>
        <dbReference type="SAM" id="Coils"/>
    </source>
</evidence>
<evidence type="ECO:0000256" key="1">
    <source>
        <dbReference type="ARBA" id="ARBA00001947"/>
    </source>
</evidence>
<dbReference type="PANTHER" id="PTHR43462">
    <property type="entry name" value="ALANYL-TRNA EDITING PROTEIN"/>
    <property type="match status" value="1"/>
</dbReference>
<dbReference type="Gene3D" id="2.40.30.130">
    <property type="match status" value="1"/>
</dbReference>
<feature type="coiled-coil region" evidence="5">
    <location>
        <begin position="254"/>
        <end position="295"/>
    </location>
</feature>
<dbReference type="InterPro" id="IPR012947">
    <property type="entry name" value="tRNA_SAD"/>
</dbReference>
<dbReference type="SMART" id="SM00863">
    <property type="entry name" value="tRNA_SAD"/>
    <property type="match status" value="1"/>
</dbReference>
<evidence type="ECO:0000256" key="4">
    <source>
        <dbReference type="ARBA" id="ARBA00022833"/>
    </source>
</evidence>
<dbReference type="InterPro" id="IPR003156">
    <property type="entry name" value="DHHA1_dom"/>
</dbReference>
<keyword evidence="4" id="KW-0862">Zinc</keyword>
<dbReference type="GO" id="GO:0046872">
    <property type="term" value="F:metal ion binding"/>
    <property type="evidence" value="ECO:0007669"/>
    <property type="project" value="UniProtKB-KW"/>
</dbReference>